<reference evidence="3" key="1">
    <citation type="submission" date="2016-07" db="EMBL/GenBank/DDBJ databases">
        <title>Microvirga ossetica sp. nov. a new species of rhizobia isolated from root nodules of the legume species Vicia alpestris Steven originated from North Ossetia region in the Caucasus.</title>
        <authorList>
            <person name="Safronova V.I."/>
            <person name="Kuznetsova I.G."/>
            <person name="Sazanova A.L."/>
            <person name="Belimov A."/>
            <person name="Andronov E."/>
            <person name="Osledkin Y.S."/>
            <person name="Onishchuk O.P."/>
            <person name="Kurchak O.N."/>
            <person name="Shaposhnikov A.I."/>
            <person name="Willems A."/>
            <person name="Tikhonovich I.A."/>
        </authorList>
    </citation>
    <scope>NUCLEOTIDE SEQUENCE [LARGE SCALE GENOMIC DNA]</scope>
    <source>
        <strain evidence="3">V5/3M</strain>
        <plasmid evidence="3">unnamed3</plasmid>
    </source>
</reference>
<evidence type="ECO:0000256" key="2">
    <source>
        <dbReference type="SAM" id="Phobius"/>
    </source>
</evidence>
<dbReference type="OrthoDB" id="9774146at2"/>
<protein>
    <recommendedName>
        <fullName evidence="4">Cation/H+ exchanger domain-containing protein</fullName>
    </recommendedName>
</protein>
<feature type="compositionally biased region" description="Basic and acidic residues" evidence="1">
    <location>
        <begin position="17"/>
        <end position="35"/>
    </location>
</feature>
<name>A0A1B2EUP8_9HYPH</name>
<gene>
    <name evidence="3" type="ORF">BB934_36235</name>
</gene>
<keyword evidence="2" id="KW-0812">Transmembrane</keyword>
<dbReference type="KEGG" id="moc:BB934_36235"/>
<feature type="transmembrane region" description="Helical" evidence="2">
    <location>
        <begin position="73"/>
        <end position="93"/>
    </location>
</feature>
<keyword evidence="2" id="KW-1133">Transmembrane helix</keyword>
<evidence type="ECO:0000256" key="1">
    <source>
        <dbReference type="SAM" id="MobiDB-lite"/>
    </source>
</evidence>
<dbReference type="EMBL" id="CP016618">
    <property type="protein sequence ID" value="ANY83696.1"/>
    <property type="molecule type" value="Genomic_DNA"/>
</dbReference>
<evidence type="ECO:0008006" key="4">
    <source>
        <dbReference type="Google" id="ProtNLM"/>
    </source>
</evidence>
<keyword evidence="2" id="KW-0472">Membrane</keyword>
<feature type="transmembrane region" description="Helical" evidence="2">
    <location>
        <begin position="48"/>
        <end position="66"/>
    </location>
</feature>
<feature type="region of interest" description="Disordered" evidence="1">
    <location>
        <begin position="1"/>
        <end position="42"/>
    </location>
</feature>
<organism evidence="3">
    <name type="scientific">Microvirga ossetica</name>
    <dbReference type="NCBI Taxonomy" id="1882682"/>
    <lineage>
        <taxon>Bacteria</taxon>
        <taxon>Pseudomonadati</taxon>
        <taxon>Pseudomonadota</taxon>
        <taxon>Alphaproteobacteria</taxon>
        <taxon>Hyphomicrobiales</taxon>
        <taxon>Methylobacteriaceae</taxon>
        <taxon>Microvirga</taxon>
    </lineage>
</organism>
<dbReference type="AlphaFoldDB" id="A0A1B2EUP8"/>
<keyword evidence="3" id="KW-0614">Plasmid</keyword>
<accession>A0A1B2EUP8</accession>
<geneLocation type="plasmid" evidence="3">
    <name>unnamed3</name>
</geneLocation>
<sequence>MRHSRAGSSGTVGQTDRPAEVPGRTEDENGKDERMTNLPGHGMTPSEIAPLLLFASAAFGWVNHRVIKLPHTIGMLIMSLLASFAVLGADAAFPALGIEDTASAAFRNVDFADTRL</sequence>
<proteinExistence type="predicted"/>
<feature type="compositionally biased region" description="Polar residues" evidence="1">
    <location>
        <begin position="1"/>
        <end position="14"/>
    </location>
</feature>
<dbReference type="RefSeq" id="WP_099514675.1">
    <property type="nucleotide sequence ID" value="NZ_CP016618.1"/>
</dbReference>
<evidence type="ECO:0000313" key="3">
    <source>
        <dbReference type="EMBL" id="ANY83696.1"/>
    </source>
</evidence>